<protein>
    <submittedName>
        <fullName evidence="1">Uncharacterized protein</fullName>
    </submittedName>
</protein>
<dbReference type="Proteomes" id="UP000001023">
    <property type="component" value="Chromosome"/>
</dbReference>
<accession>Q5LU22</accession>
<keyword evidence="2" id="KW-1185">Reference proteome</keyword>
<dbReference type="AlphaFoldDB" id="Q5LU22"/>
<dbReference type="EMBL" id="CP000031">
    <property type="protein sequence ID" value="AAV94530.1"/>
    <property type="molecule type" value="Genomic_DNA"/>
</dbReference>
<organism evidence="1 2">
    <name type="scientific">Ruegeria pomeroyi (strain ATCC 700808 / DSM 15171 / DSS-3)</name>
    <name type="common">Silicibacter pomeroyi</name>
    <dbReference type="NCBI Taxonomy" id="246200"/>
    <lineage>
        <taxon>Bacteria</taxon>
        <taxon>Pseudomonadati</taxon>
        <taxon>Pseudomonadota</taxon>
        <taxon>Alphaproteobacteria</taxon>
        <taxon>Rhodobacterales</taxon>
        <taxon>Roseobacteraceae</taxon>
        <taxon>Ruegeria</taxon>
    </lineage>
</organism>
<reference evidence="1 2" key="1">
    <citation type="journal article" date="2004" name="Nature">
        <title>Genome sequence of Silicibacter pomeroyi reveals adaptations to the marine environment.</title>
        <authorList>
            <person name="Moran M.A."/>
            <person name="Buchan A."/>
            <person name="Gonzalez J.M."/>
            <person name="Heidelberg J.F."/>
            <person name="Whitman W.B."/>
            <person name="Kiene R.P."/>
            <person name="Henriksen J.R."/>
            <person name="King G.M."/>
            <person name="Belas R."/>
            <person name="Fuqua C."/>
            <person name="Brinkac L."/>
            <person name="Lewis M."/>
            <person name="Johri S."/>
            <person name="Weaver B."/>
            <person name="Pai G."/>
            <person name="Eisen J.A."/>
            <person name="Rahe E."/>
            <person name="Sheldon W.M."/>
            <person name="Ye W."/>
            <person name="Miller T.R."/>
            <person name="Carlton J."/>
            <person name="Rasko D.A."/>
            <person name="Paulsen I.T."/>
            <person name="Ren Q."/>
            <person name="Daugherty S.C."/>
            <person name="Deboy R.T."/>
            <person name="Dodson R.J."/>
            <person name="Durkin A.S."/>
            <person name="Madupu R."/>
            <person name="Nelson W.C."/>
            <person name="Sullivan S.A."/>
            <person name="Rosovitz M.J."/>
            <person name="Haft D.H."/>
            <person name="Selengut J."/>
            <person name="Ward N."/>
        </authorList>
    </citation>
    <scope>NUCLEOTIDE SEQUENCE [LARGE SCALE GENOMIC DNA]</scope>
    <source>
        <strain evidence="2">ATCC 700808 / DSM 15171 / DSS-3</strain>
    </source>
</reference>
<dbReference type="KEGG" id="sil:SPO1236"/>
<proteinExistence type="predicted"/>
<evidence type="ECO:0000313" key="2">
    <source>
        <dbReference type="Proteomes" id="UP000001023"/>
    </source>
</evidence>
<name>Q5LU22_RUEPO</name>
<sequence length="452" mass="51177">MGLYRSTKESGHVGDYYGRARSLPRVVTANDVFSLRQKLKGHVLIIRSAVACETCSQVTTVRIGMGQGIRQEHTIQCSKCSEPISFGMNVDYENLGTEVFAIENCSIVPSPAPGTGPVVNVDANFAIPENMADQDFTFHRLNQMQEMVEAAKAFGPLPTAKFDPNAPRRPYSDFSSEWKQLKKAASLMANGHSKLALRRMKEASEEHYSNQPLDSVSDWFIRFTMKLLGRKYQSRFKAVLKEFSEIRENHDVGPLFEHYEANMVEDRFVRYREIFTDFFSRYEQFSQVIFRAALDLKLSDDLVASSVQFDAVKSFYGDAFEVFAGNVDLLAMMNNVKSGRDYDQFKELTLDKYLKLDNSSKFNPFADNAVFAELCEERDNQLRNASHHKGFRIDGEGRKITYRAGKGGTGETQEISYAEYLFRSVNLFLQICVLVCIELAVCSGSGIKLPFD</sequence>
<gene>
    <name evidence="1" type="ordered locus">SPO1236</name>
</gene>
<reference evidence="1 2" key="2">
    <citation type="journal article" date="2014" name="Stand. Genomic Sci.">
        <title>An updated genome annotation for the model marine bacterium Ruegeria pomeroyi DSS-3.</title>
        <authorList>
            <person name="Rivers A.R."/>
            <person name="Smith C.B."/>
            <person name="Moran M.A."/>
        </authorList>
    </citation>
    <scope>GENOME REANNOTATION</scope>
    <source>
        <strain evidence="2">ATCC 700808 / DSM 15171 / DSS-3</strain>
    </source>
</reference>
<dbReference type="HOGENOM" id="CLU_690300_0_0_5"/>
<dbReference type="PaxDb" id="246200-SPO1236"/>
<evidence type="ECO:0000313" key="1">
    <source>
        <dbReference type="EMBL" id="AAV94530.1"/>
    </source>
</evidence>